<evidence type="ECO:0000313" key="3">
    <source>
        <dbReference type="Proteomes" id="UP000327157"/>
    </source>
</evidence>
<evidence type="ECO:0000256" key="1">
    <source>
        <dbReference type="SAM" id="SignalP"/>
    </source>
</evidence>
<sequence>MSSSFLFFPLFLLLCSSLPFHASIQPSSSNGASPIPLSSWMGSNYYPSMRSETSFSGGLDFLAAFGAMGSVGMDSCWWRAMTAQYVGGSTVGTRC</sequence>
<evidence type="ECO:0008006" key="4">
    <source>
        <dbReference type="Google" id="ProtNLM"/>
    </source>
</evidence>
<dbReference type="Proteomes" id="UP000327157">
    <property type="component" value="Chromosome 15"/>
</dbReference>
<gene>
    <name evidence="2" type="ORF">D8674_012928</name>
</gene>
<reference evidence="2 3" key="1">
    <citation type="submission" date="2019-09" db="EMBL/GenBank/DDBJ databases">
        <authorList>
            <person name="Ou C."/>
        </authorList>
    </citation>
    <scope>NUCLEOTIDE SEQUENCE [LARGE SCALE GENOMIC DNA]</scope>
    <source>
        <strain evidence="2">S2</strain>
        <tissue evidence="2">Leaf</tissue>
    </source>
</reference>
<evidence type="ECO:0000313" key="2">
    <source>
        <dbReference type="EMBL" id="KAB2617059.1"/>
    </source>
</evidence>
<reference evidence="2 3" key="3">
    <citation type="submission" date="2019-11" db="EMBL/GenBank/DDBJ databases">
        <title>A de novo genome assembly of a pear dwarfing rootstock.</title>
        <authorList>
            <person name="Wang F."/>
            <person name="Wang J."/>
            <person name="Li S."/>
            <person name="Zhang Y."/>
            <person name="Fang M."/>
            <person name="Ma L."/>
            <person name="Zhao Y."/>
            <person name="Jiang S."/>
        </authorList>
    </citation>
    <scope>NUCLEOTIDE SEQUENCE [LARGE SCALE GENOMIC DNA]</scope>
    <source>
        <strain evidence="2">S2</strain>
        <tissue evidence="2">Leaf</tissue>
    </source>
</reference>
<keyword evidence="3" id="KW-1185">Reference proteome</keyword>
<feature type="chain" id="PRO_5024367619" description="Secreted protein" evidence="1">
    <location>
        <begin position="18"/>
        <end position="95"/>
    </location>
</feature>
<accession>A0A5N5GND6</accession>
<comment type="caution">
    <text evidence="2">The sequence shown here is derived from an EMBL/GenBank/DDBJ whole genome shotgun (WGS) entry which is preliminary data.</text>
</comment>
<dbReference type="EMBL" id="SMOL01000401">
    <property type="protein sequence ID" value="KAB2617059.1"/>
    <property type="molecule type" value="Genomic_DNA"/>
</dbReference>
<organism evidence="2 3">
    <name type="scientific">Pyrus ussuriensis x Pyrus communis</name>
    <dbReference type="NCBI Taxonomy" id="2448454"/>
    <lineage>
        <taxon>Eukaryota</taxon>
        <taxon>Viridiplantae</taxon>
        <taxon>Streptophyta</taxon>
        <taxon>Embryophyta</taxon>
        <taxon>Tracheophyta</taxon>
        <taxon>Spermatophyta</taxon>
        <taxon>Magnoliopsida</taxon>
        <taxon>eudicotyledons</taxon>
        <taxon>Gunneridae</taxon>
        <taxon>Pentapetalae</taxon>
        <taxon>rosids</taxon>
        <taxon>fabids</taxon>
        <taxon>Rosales</taxon>
        <taxon>Rosaceae</taxon>
        <taxon>Amygdaloideae</taxon>
        <taxon>Maleae</taxon>
        <taxon>Pyrus</taxon>
    </lineage>
</organism>
<protein>
    <recommendedName>
        <fullName evidence="4">Secreted protein</fullName>
    </recommendedName>
</protein>
<reference evidence="3" key="2">
    <citation type="submission" date="2019-10" db="EMBL/GenBank/DDBJ databases">
        <title>A de novo genome assembly of a pear dwarfing rootstock.</title>
        <authorList>
            <person name="Wang F."/>
            <person name="Wang J."/>
            <person name="Li S."/>
            <person name="Zhang Y."/>
            <person name="Fang M."/>
            <person name="Ma L."/>
            <person name="Zhao Y."/>
            <person name="Jiang S."/>
        </authorList>
    </citation>
    <scope>NUCLEOTIDE SEQUENCE [LARGE SCALE GENOMIC DNA]</scope>
</reference>
<keyword evidence="1" id="KW-0732">Signal</keyword>
<feature type="signal peptide" evidence="1">
    <location>
        <begin position="1"/>
        <end position="17"/>
    </location>
</feature>
<proteinExistence type="predicted"/>
<name>A0A5N5GND6_9ROSA</name>
<dbReference type="AlphaFoldDB" id="A0A5N5GND6"/>